<protein>
    <submittedName>
        <fullName evidence="3">DUF4179 domain-containing protein</fullName>
    </submittedName>
</protein>
<keyword evidence="4" id="KW-1185">Reference proteome</keyword>
<keyword evidence="1" id="KW-1133">Transmembrane helix</keyword>
<evidence type="ECO:0000313" key="4">
    <source>
        <dbReference type="Proteomes" id="UP001060164"/>
    </source>
</evidence>
<name>A0ABY5VKT7_9FIRM</name>
<evidence type="ECO:0000259" key="2">
    <source>
        <dbReference type="Pfam" id="PF13786"/>
    </source>
</evidence>
<dbReference type="Gene3D" id="2.60.40.1630">
    <property type="entry name" value="bacillus anthracis domain"/>
    <property type="match status" value="1"/>
</dbReference>
<sequence>MLERERWEHVAPEVPEEFHVKFEQTLGELDRRKAGKVRGIGFRVMVAAAAVCVLASGTVLAAEWFGWNPTILEKFQPSEEQQETLPEEGVIQDVSQTVTHNGVGVTLTQVLHDDYNLYMLCEVQLPDGVQATDDLGFANGLDVLIDGKPAGDICEGSSSGGSGGFIIPENAESSDTVTYEISYLFGSPVDWNGRTITLTFDALRDYQGIKAPASDAGTLIAEGPWSFEYTIDGSSDMVRTYEINQTYDFGGYDILINRIEISPLSYKIYADYESAMRVEEDERNTFTYEGDDPGLEIDARLAIRKIVYDDGTQLDYEAEEYFTGGGIYGPDEDRSEYLVIENFTRIIDVDHIESIYLMQGDVEIPLQQS</sequence>
<feature type="transmembrane region" description="Helical" evidence="1">
    <location>
        <begin position="40"/>
        <end position="67"/>
    </location>
</feature>
<dbReference type="Proteomes" id="UP001060164">
    <property type="component" value="Chromosome"/>
</dbReference>
<dbReference type="InterPro" id="IPR025436">
    <property type="entry name" value="DUF4179"/>
</dbReference>
<evidence type="ECO:0000313" key="3">
    <source>
        <dbReference type="EMBL" id="UWP61007.1"/>
    </source>
</evidence>
<dbReference type="RefSeq" id="WP_028529896.1">
    <property type="nucleotide sequence ID" value="NZ_CABLBR010000036.1"/>
</dbReference>
<proteinExistence type="predicted"/>
<evidence type="ECO:0000256" key="1">
    <source>
        <dbReference type="SAM" id="Phobius"/>
    </source>
</evidence>
<dbReference type="Pfam" id="PF13786">
    <property type="entry name" value="DUF4179"/>
    <property type="match status" value="1"/>
</dbReference>
<reference evidence="3" key="1">
    <citation type="journal article" date="2022" name="Cell">
        <title>Design, construction, and in vivo augmentation of a complex gut microbiome.</title>
        <authorList>
            <person name="Cheng A.G."/>
            <person name="Ho P.Y."/>
            <person name="Aranda-Diaz A."/>
            <person name="Jain S."/>
            <person name="Yu F.B."/>
            <person name="Meng X."/>
            <person name="Wang M."/>
            <person name="Iakiviak M."/>
            <person name="Nagashima K."/>
            <person name="Zhao A."/>
            <person name="Murugkar P."/>
            <person name="Patil A."/>
            <person name="Atabakhsh K."/>
            <person name="Weakley A."/>
            <person name="Yan J."/>
            <person name="Brumbaugh A.R."/>
            <person name="Higginbottom S."/>
            <person name="Dimas A."/>
            <person name="Shiver A.L."/>
            <person name="Deutschbauer A."/>
            <person name="Neff N."/>
            <person name="Sonnenburg J.L."/>
            <person name="Huang K.C."/>
            <person name="Fischbach M.A."/>
        </authorList>
    </citation>
    <scope>NUCLEOTIDE SEQUENCE</scope>
    <source>
        <strain evidence="3">DSM 19829</strain>
    </source>
</reference>
<dbReference type="EMBL" id="CP102290">
    <property type="protein sequence ID" value="UWP61007.1"/>
    <property type="molecule type" value="Genomic_DNA"/>
</dbReference>
<feature type="domain" description="DUF4179" evidence="2">
    <location>
        <begin position="43"/>
        <end position="123"/>
    </location>
</feature>
<accession>A0ABY5VKT7</accession>
<gene>
    <name evidence="3" type="ORF">NQ502_08260</name>
</gene>
<keyword evidence="1" id="KW-0472">Membrane</keyword>
<organism evidence="3 4">
    <name type="scientific">Ruminococcus gauvreauii</name>
    <dbReference type="NCBI Taxonomy" id="438033"/>
    <lineage>
        <taxon>Bacteria</taxon>
        <taxon>Bacillati</taxon>
        <taxon>Bacillota</taxon>
        <taxon>Clostridia</taxon>
        <taxon>Eubacteriales</taxon>
        <taxon>Oscillospiraceae</taxon>
        <taxon>Ruminococcus</taxon>
    </lineage>
</organism>
<keyword evidence="1" id="KW-0812">Transmembrane</keyword>